<dbReference type="EMBL" id="JACIJP010000003">
    <property type="protein sequence ID" value="MBB6124550.1"/>
    <property type="molecule type" value="Genomic_DNA"/>
</dbReference>
<name>A0A841J1M7_9SPHN</name>
<dbReference type="AlphaFoldDB" id="A0A841J1M7"/>
<gene>
    <name evidence="1" type="ORF">FHS92_002295</name>
</gene>
<comment type="caution">
    <text evidence="1">The sequence shown here is derived from an EMBL/GenBank/DDBJ whole genome shotgun (WGS) entry which is preliminary data.</text>
</comment>
<evidence type="ECO:0000313" key="1">
    <source>
        <dbReference type="EMBL" id="MBB6124550.1"/>
    </source>
</evidence>
<sequence length="208" mass="22732">MKKWIGLGVLALVLFGAAFGGAYYIQQMLNEKVTGQVETIATSSLTGLKEQARLTPFVARFVAVVTTKQERLGLTAERTMILPGLVRYEIDLNAIKRQDVKWDEKTKTLSVRLPPLILSGPEVDLNGIRTFGQGGILLSLTDAKATLDEANKIRGQAELLIQAREAVPMRLARDAARNAIERSFAMPLAAAKIKASVKAHFADEEGQE</sequence>
<evidence type="ECO:0000313" key="2">
    <source>
        <dbReference type="Proteomes" id="UP000552700"/>
    </source>
</evidence>
<accession>A0A841J1M7</accession>
<keyword evidence="2" id="KW-1185">Reference proteome</keyword>
<reference evidence="1 2" key="1">
    <citation type="submission" date="2020-08" db="EMBL/GenBank/DDBJ databases">
        <title>Genomic Encyclopedia of Type Strains, Phase IV (KMG-IV): sequencing the most valuable type-strain genomes for metagenomic binning, comparative biology and taxonomic classification.</title>
        <authorList>
            <person name="Goeker M."/>
        </authorList>
    </citation>
    <scope>NUCLEOTIDE SEQUENCE [LARGE SCALE GENOMIC DNA]</scope>
    <source>
        <strain evidence="1 2">DSM 102255</strain>
    </source>
</reference>
<dbReference type="InterPro" id="IPR025324">
    <property type="entry name" value="DUF4230"/>
</dbReference>
<evidence type="ECO:0008006" key="3">
    <source>
        <dbReference type="Google" id="ProtNLM"/>
    </source>
</evidence>
<dbReference type="Proteomes" id="UP000552700">
    <property type="component" value="Unassembled WGS sequence"/>
</dbReference>
<dbReference type="RefSeq" id="WP_184080723.1">
    <property type="nucleotide sequence ID" value="NZ_JACIJP010000003.1"/>
</dbReference>
<organism evidence="1 2">
    <name type="scientific">Sphingobium subterraneum</name>
    <dbReference type="NCBI Taxonomy" id="627688"/>
    <lineage>
        <taxon>Bacteria</taxon>
        <taxon>Pseudomonadati</taxon>
        <taxon>Pseudomonadota</taxon>
        <taxon>Alphaproteobacteria</taxon>
        <taxon>Sphingomonadales</taxon>
        <taxon>Sphingomonadaceae</taxon>
        <taxon>Sphingobium</taxon>
    </lineage>
</organism>
<proteinExistence type="predicted"/>
<protein>
    <recommendedName>
        <fullName evidence="3">DUF4230 domain-containing protein</fullName>
    </recommendedName>
</protein>
<dbReference type="Pfam" id="PF14014">
    <property type="entry name" value="DUF4230"/>
    <property type="match status" value="1"/>
</dbReference>